<dbReference type="NCBIfam" id="NF040521">
    <property type="entry name" value="C45_proenzyme"/>
    <property type="match status" value="1"/>
</dbReference>
<dbReference type="EMBL" id="KZ613912">
    <property type="protein sequence ID" value="PMD52301.1"/>
    <property type="molecule type" value="Genomic_DNA"/>
</dbReference>
<dbReference type="InterPro" id="IPR047801">
    <property type="entry name" value="Peptidase_C45"/>
</dbReference>
<proteinExistence type="predicted"/>
<evidence type="ECO:0000313" key="2">
    <source>
        <dbReference type="EMBL" id="PMD52301.1"/>
    </source>
</evidence>
<reference evidence="2 3" key="1">
    <citation type="submission" date="2016-04" db="EMBL/GenBank/DDBJ databases">
        <title>A degradative enzymes factory behind the ericoid mycorrhizal symbiosis.</title>
        <authorList>
            <consortium name="DOE Joint Genome Institute"/>
            <person name="Martino E."/>
            <person name="Morin E."/>
            <person name="Grelet G."/>
            <person name="Kuo A."/>
            <person name="Kohler A."/>
            <person name="Daghino S."/>
            <person name="Barry K."/>
            <person name="Choi C."/>
            <person name="Cichocki N."/>
            <person name="Clum A."/>
            <person name="Copeland A."/>
            <person name="Hainaut M."/>
            <person name="Haridas S."/>
            <person name="Labutti K."/>
            <person name="Lindquist E."/>
            <person name="Lipzen A."/>
            <person name="Khouja H.-R."/>
            <person name="Murat C."/>
            <person name="Ohm R."/>
            <person name="Olson A."/>
            <person name="Spatafora J."/>
            <person name="Veneault-Fourrey C."/>
            <person name="Henrissat B."/>
            <person name="Grigoriev I."/>
            <person name="Martin F."/>
            <person name="Perotto S."/>
        </authorList>
    </citation>
    <scope>NUCLEOTIDE SEQUENCE [LARGE SCALE GENOMIC DNA]</scope>
    <source>
        <strain evidence="2 3">E</strain>
    </source>
</reference>
<dbReference type="PANTHER" id="PTHR34180">
    <property type="entry name" value="PEPTIDASE C45"/>
    <property type="match status" value="1"/>
</dbReference>
<organism evidence="2 3">
    <name type="scientific">Hyaloscypha bicolor E</name>
    <dbReference type="NCBI Taxonomy" id="1095630"/>
    <lineage>
        <taxon>Eukaryota</taxon>
        <taxon>Fungi</taxon>
        <taxon>Dikarya</taxon>
        <taxon>Ascomycota</taxon>
        <taxon>Pezizomycotina</taxon>
        <taxon>Leotiomycetes</taxon>
        <taxon>Helotiales</taxon>
        <taxon>Hyaloscyphaceae</taxon>
        <taxon>Hyaloscypha</taxon>
        <taxon>Hyaloscypha bicolor</taxon>
    </lineage>
</organism>
<keyword evidence="2" id="KW-0808">Transferase</keyword>
<keyword evidence="3" id="KW-1185">Reference proteome</keyword>
<dbReference type="GO" id="GO:0016746">
    <property type="term" value="F:acyltransferase activity"/>
    <property type="evidence" value="ECO:0007669"/>
    <property type="project" value="UniProtKB-KW"/>
</dbReference>
<dbReference type="InterPro" id="IPR005079">
    <property type="entry name" value="Peptidase_C45_hydrolase"/>
</dbReference>
<dbReference type="STRING" id="1095630.A0A2J6SNE7"/>
<protein>
    <submittedName>
        <fullName evidence="2">Putative acyl-coenzyme A:6-aminopenicillanic-acid-acyltransferase 40 kDa form</fullName>
    </submittedName>
</protein>
<dbReference type="Gene3D" id="1.10.10.2120">
    <property type="match status" value="1"/>
</dbReference>
<name>A0A2J6SNE7_9HELO</name>
<keyword evidence="2" id="KW-0012">Acyltransferase</keyword>
<dbReference type="Proteomes" id="UP000235371">
    <property type="component" value="Unassembled WGS sequence"/>
</dbReference>
<dbReference type="AlphaFoldDB" id="A0A2J6SNE7"/>
<dbReference type="PANTHER" id="PTHR34180:SF1">
    <property type="entry name" value="BETA-ALANYL-DOPAMINE_CARCININE HYDROLASE"/>
    <property type="match status" value="1"/>
</dbReference>
<sequence length="348" mass="37722">MRELTVSGSPFEIGFQHGSIAKKEVLGSLAFYTAYYERKAKTSWAAASTTAEECVPLLEKDWPQFVEEMKGIGQGAGLPFLTVLAMNLRQEISMGLEADGCTSFAWKTDDVSLLAQNWDWEEAQQANLIHLNIKRDSKPSISMVTEAGIIGKIGLNSMGVGVCINAIRARGVDFSRLPVHLSVRAALDSTSKAEALAKLDKAGVASAVHLFIGDATGSTSVEFSNLDIIKFEMKDGQIAHSNHFIVPHAEGVKPASFSQDSLERIVRARELLAAAAAETEKPPTIRMIEKMLEDEQGLPGAINRAATLQSPSLTLFGIVMDLKEKKASVRVGRPTECKGYVTLNPLTF</sequence>
<evidence type="ECO:0000313" key="3">
    <source>
        <dbReference type="Proteomes" id="UP000235371"/>
    </source>
</evidence>
<gene>
    <name evidence="2" type="ORF">K444DRAFT_603133</name>
</gene>
<dbReference type="Gene3D" id="3.60.60.10">
    <property type="entry name" value="Penicillin V Acylase, Chain A"/>
    <property type="match status" value="1"/>
</dbReference>
<accession>A0A2J6SNE7</accession>
<dbReference type="Pfam" id="PF03417">
    <property type="entry name" value="AAT"/>
    <property type="match status" value="1"/>
</dbReference>
<dbReference type="InParanoid" id="A0A2J6SNE7"/>
<feature type="domain" description="Peptidase C45 hydrolase" evidence="1">
    <location>
        <begin position="106"/>
        <end position="335"/>
    </location>
</feature>
<dbReference type="GeneID" id="36586836"/>
<dbReference type="RefSeq" id="XP_024729205.1">
    <property type="nucleotide sequence ID" value="XM_024878759.1"/>
</dbReference>
<dbReference type="OrthoDB" id="189997at2759"/>
<dbReference type="InterPro" id="IPR047794">
    <property type="entry name" value="C45_proenzyme-like"/>
</dbReference>
<evidence type="ECO:0000259" key="1">
    <source>
        <dbReference type="Pfam" id="PF03417"/>
    </source>
</evidence>